<protein>
    <submittedName>
        <fullName evidence="1">CopG family transcriptional regulator</fullName>
    </submittedName>
</protein>
<keyword evidence="1" id="KW-0614">Plasmid</keyword>
<evidence type="ECO:0000313" key="1">
    <source>
        <dbReference type="EMBL" id="QPJ86621.1"/>
    </source>
</evidence>
<geneLocation type="plasmid" evidence="1 2">
    <name>p1</name>
</geneLocation>
<evidence type="ECO:0000313" key="2">
    <source>
        <dbReference type="Proteomes" id="UP000594603"/>
    </source>
</evidence>
<dbReference type="Proteomes" id="UP000594603">
    <property type="component" value="Plasmid p1"/>
</dbReference>
<accession>A0ACD1BGF2</accession>
<dbReference type="EMBL" id="CP051755">
    <property type="protein sequence ID" value="QPJ86621.1"/>
    <property type="molecule type" value="Genomic_DNA"/>
</dbReference>
<sequence length="102" mass="11753">MSKFDLFDDDELVIKDIKKPTTKNINIMDLIPNTKKTKKEQIGIHLPSEYVDKLKTIAETNGISMSKLFEDLLSNLLKDIEIDKKLVNSYNTRNKGKGKRNK</sequence>
<reference evidence="1" key="1">
    <citation type="submission" date="2020-04" db="EMBL/GenBank/DDBJ databases">
        <title>A novel bacterium ('Candidatus Sarcina troglodytae' sp. nov.) linked to a protracted, uniformly lethal epizootic among sanctuary western chimpanzees (Pan troglodytes verus) in Sierra Leone.</title>
        <authorList>
            <person name="Owens L.A."/>
            <person name="Colitti B."/>
            <person name="Hirji I."/>
            <person name="Pizaro A."/>
            <person name="Jaffe J.E."/>
            <person name="Moittie S."/>
            <person name="Bishop-Lilly K.A."/>
            <person name="Estrella L.A."/>
            <person name="Voegtly L.J."/>
            <person name="Kuhn J.H."/>
            <person name="Suen G."/>
            <person name="Deblois C.L."/>
            <person name="Dunn C."/>
            <person name="Juan-Salles C."/>
            <person name="Goldberg T.L."/>
        </authorList>
    </citation>
    <scope>NUCLEOTIDE SEQUENCE</scope>
    <source>
        <strain evidence="1">JB2</strain>
    </source>
</reference>
<proteinExistence type="predicted"/>
<gene>
    <name evidence="1" type="ORF">HH195_11680</name>
</gene>
<organism evidence="1 2">
    <name type="scientific">Candidatus Sarcina troglodytae</name>
    <dbReference type="NCBI Taxonomy" id="2726954"/>
    <lineage>
        <taxon>Bacteria</taxon>
        <taxon>Bacillati</taxon>
        <taxon>Bacillota</taxon>
        <taxon>Clostridia</taxon>
        <taxon>Eubacteriales</taxon>
        <taxon>Clostridiaceae</taxon>
        <taxon>Sarcina</taxon>
    </lineage>
</organism>
<keyword evidence="2" id="KW-1185">Reference proteome</keyword>
<name>A0ACD1BGF2_9CLOT</name>